<dbReference type="InterPro" id="IPR016286">
    <property type="entry name" value="FUC_metazoa-typ"/>
</dbReference>
<proteinExistence type="inferred from homology"/>
<dbReference type="SUPFAM" id="SSF51445">
    <property type="entry name" value="(Trans)glycosidases"/>
    <property type="match status" value="1"/>
</dbReference>
<evidence type="ECO:0000256" key="1">
    <source>
        <dbReference type="ARBA" id="ARBA00004071"/>
    </source>
</evidence>
<dbReference type="GO" id="GO:0006004">
    <property type="term" value="P:fucose metabolic process"/>
    <property type="evidence" value="ECO:0007669"/>
    <property type="project" value="InterPro"/>
</dbReference>
<evidence type="ECO:0000256" key="5">
    <source>
        <dbReference type="ARBA" id="ARBA00022801"/>
    </source>
</evidence>
<dbReference type="EC" id="3.2.1.51" evidence="3"/>
<dbReference type="GO" id="GO:0004560">
    <property type="term" value="F:alpha-L-fucosidase activity"/>
    <property type="evidence" value="ECO:0007669"/>
    <property type="project" value="InterPro"/>
</dbReference>
<feature type="domain" description="Glycoside hydrolase family 29 N-terminal" evidence="7">
    <location>
        <begin position="26"/>
        <end position="367"/>
    </location>
</feature>
<dbReference type="PIRSF" id="PIRSF001092">
    <property type="entry name" value="Alpha-L-fucosidase"/>
    <property type="match status" value="1"/>
</dbReference>
<dbReference type="Gene3D" id="3.20.20.80">
    <property type="entry name" value="Glycosidases"/>
    <property type="match status" value="1"/>
</dbReference>
<evidence type="ECO:0000313" key="8">
    <source>
        <dbReference type="EMBL" id="AYV86301.1"/>
    </source>
</evidence>
<keyword evidence="6" id="KW-0326">Glycosidase</keyword>
<keyword evidence="5" id="KW-0378">Hydrolase</keyword>
<dbReference type="EMBL" id="MK072500">
    <property type="protein sequence ID" value="AYV86301.1"/>
    <property type="molecule type" value="Genomic_DNA"/>
</dbReference>
<comment type="similarity">
    <text evidence="2">Belongs to the glycosyl hydrolase 29 family.</text>
</comment>
<gene>
    <name evidence="8" type="ORF">Solumvirus3_37</name>
</gene>
<comment type="function">
    <text evidence="1">Alpha-L-fucosidase is responsible for hydrolyzing the alpha-1,6-linked fucose joined to the reducing-end N-acetylglucosamine of the carbohydrate moieties of glycoproteins.</text>
</comment>
<dbReference type="SMART" id="SM00812">
    <property type="entry name" value="Alpha_L_fucos"/>
    <property type="match status" value="1"/>
</dbReference>
<keyword evidence="4" id="KW-0732">Signal</keyword>
<dbReference type="InterPro" id="IPR000933">
    <property type="entry name" value="Glyco_hydro_29"/>
</dbReference>
<evidence type="ECO:0000256" key="4">
    <source>
        <dbReference type="ARBA" id="ARBA00022729"/>
    </source>
</evidence>
<dbReference type="GO" id="GO:0016139">
    <property type="term" value="P:glycoside catabolic process"/>
    <property type="evidence" value="ECO:0007669"/>
    <property type="project" value="TreeGrafter"/>
</dbReference>
<evidence type="ECO:0000256" key="3">
    <source>
        <dbReference type="ARBA" id="ARBA00012662"/>
    </source>
</evidence>
<sequence length="368" mass="42482">MSAASGSLNKITIKISNNTIVNTDGKDQKNVKTPEEDKKTSIGVIFHWGLYSVPAFDDIKSAKRRKIQNGSEWYLKRLVEKGEYRPITGWKETQTYHQKHYGTKKYEDFAADFKAEKFYSDSDVNAGSVNEWMNTAKSIGATYVILTSKHHDGFCLWPTKTTNYNSMETGAKKDLLGIFRDAARRHGLKFGIYYSWSEFGFGVTKEYITKKMVPQVTELMTYNPDIWWFDGHWECKTKYSKDEISKLLDLMKTKNPNVEINDRVADPKVKEDINYLGKSTYRVYGDREIPKVKPNVKWEHINTIGYSWGRNKEQNISHYKSAENLYKIYQDVRALNGNFLINIGPNSDGTICNEETNVLLKFGTLLKQ</sequence>
<dbReference type="PRINTS" id="PR00741">
    <property type="entry name" value="GLHYDRLASE29"/>
</dbReference>
<evidence type="ECO:0000256" key="6">
    <source>
        <dbReference type="ARBA" id="ARBA00023295"/>
    </source>
</evidence>
<protein>
    <recommendedName>
        <fullName evidence="3">alpha-L-fucosidase</fullName>
        <ecNumber evidence="3">3.2.1.51</ecNumber>
    </recommendedName>
</protein>
<dbReference type="Pfam" id="PF01120">
    <property type="entry name" value="Alpha_L_fucos"/>
    <property type="match status" value="1"/>
</dbReference>
<reference evidence="8" key="1">
    <citation type="submission" date="2018-10" db="EMBL/GenBank/DDBJ databases">
        <title>Hidden diversity of soil giant viruses.</title>
        <authorList>
            <person name="Schulz F."/>
            <person name="Alteio L."/>
            <person name="Goudeau D."/>
            <person name="Ryan E.M."/>
            <person name="Malmstrom R.R."/>
            <person name="Blanchard J."/>
            <person name="Woyke T."/>
        </authorList>
    </citation>
    <scope>NUCLEOTIDE SEQUENCE</scope>
    <source>
        <strain evidence="8">SMV1</strain>
    </source>
</reference>
<dbReference type="InterPro" id="IPR017853">
    <property type="entry name" value="GH"/>
</dbReference>
<dbReference type="InterPro" id="IPR057739">
    <property type="entry name" value="Glyco_hydro_29_N"/>
</dbReference>
<name>A0A3G5AJ13_9VIRU</name>
<dbReference type="PANTHER" id="PTHR10030">
    <property type="entry name" value="ALPHA-L-FUCOSIDASE"/>
    <property type="match status" value="1"/>
</dbReference>
<evidence type="ECO:0000256" key="2">
    <source>
        <dbReference type="ARBA" id="ARBA00007951"/>
    </source>
</evidence>
<accession>A0A3G5AJ13</accession>
<organism evidence="8">
    <name type="scientific">Solumvirus sp</name>
    <dbReference type="NCBI Taxonomy" id="2487773"/>
    <lineage>
        <taxon>Viruses</taxon>
        <taxon>Pithoviruses</taxon>
    </lineage>
</organism>
<dbReference type="PANTHER" id="PTHR10030:SF37">
    <property type="entry name" value="ALPHA-L-FUCOSIDASE-RELATED"/>
    <property type="match status" value="1"/>
</dbReference>
<dbReference type="SMR" id="A0A3G5AJ13"/>
<evidence type="ECO:0000259" key="7">
    <source>
        <dbReference type="Pfam" id="PF01120"/>
    </source>
</evidence>